<feature type="domain" description="Protein kinase" evidence="8">
    <location>
        <begin position="1"/>
        <end position="216"/>
    </location>
</feature>
<evidence type="ECO:0000313" key="10">
    <source>
        <dbReference type="Proteomes" id="UP000261540"/>
    </source>
</evidence>
<feature type="coiled-coil region" evidence="6">
    <location>
        <begin position="225"/>
        <end position="252"/>
    </location>
</feature>
<organism evidence="9 10">
    <name type="scientific">Paramormyrops kingsleyae</name>
    <dbReference type="NCBI Taxonomy" id="1676925"/>
    <lineage>
        <taxon>Eukaryota</taxon>
        <taxon>Metazoa</taxon>
        <taxon>Chordata</taxon>
        <taxon>Craniata</taxon>
        <taxon>Vertebrata</taxon>
        <taxon>Euteleostomi</taxon>
        <taxon>Actinopterygii</taxon>
        <taxon>Neopterygii</taxon>
        <taxon>Teleostei</taxon>
        <taxon>Osteoglossocephala</taxon>
        <taxon>Osteoglossomorpha</taxon>
        <taxon>Osteoglossiformes</taxon>
        <taxon>Mormyridae</taxon>
        <taxon>Paramormyrops</taxon>
    </lineage>
</organism>
<dbReference type="Pfam" id="PF07714">
    <property type="entry name" value="PK_Tyr_Ser-Thr"/>
    <property type="match status" value="1"/>
</dbReference>
<dbReference type="GO" id="GO:0004383">
    <property type="term" value="F:guanylate cyclase activity"/>
    <property type="evidence" value="ECO:0007669"/>
    <property type="project" value="UniProtKB-EC"/>
</dbReference>
<dbReference type="PANTHER" id="PTHR11920:SF228">
    <property type="entry name" value="RETINAL GUANYLYL CYCLASE 1"/>
    <property type="match status" value="1"/>
</dbReference>
<evidence type="ECO:0000256" key="3">
    <source>
        <dbReference type="ARBA" id="ARBA00022741"/>
    </source>
</evidence>
<dbReference type="InterPro" id="IPR000719">
    <property type="entry name" value="Prot_kinase_dom"/>
</dbReference>
<dbReference type="GO" id="GO:0007168">
    <property type="term" value="P:receptor guanylyl cyclase signaling pathway"/>
    <property type="evidence" value="ECO:0007669"/>
    <property type="project" value="TreeGrafter"/>
</dbReference>
<dbReference type="SUPFAM" id="SSF56112">
    <property type="entry name" value="Protein kinase-like (PK-like)"/>
    <property type="match status" value="1"/>
</dbReference>
<dbReference type="GO" id="GO:0001653">
    <property type="term" value="F:peptide receptor activity"/>
    <property type="evidence" value="ECO:0007669"/>
    <property type="project" value="TreeGrafter"/>
</dbReference>
<dbReference type="InterPro" id="IPR001245">
    <property type="entry name" value="Ser-Thr/Tyr_kinase_cat_dom"/>
</dbReference>
<comment type="catalytic activity">
    <reaction evidence="1">
        <text>GTP = 3',5'-cyclic GMP + diphosphate</text>
        <dbReference type="Rhea" id="RHEA:13665"/>
        <dbReference type="ChEBI" id="CHEBI:33019"/>
        <dbReference type="ChEBI" id="CHEBI:37565"/>
        <dbReference type="ChEBI" id="CHEBI:57746"/>
        <dbReference type="EC" id="4.6.1.2"/>
    </reaction>
</comment>
<name>A0A3B3RLN3_9TELE</name>
<evidence type="ECO:0000256" key="4">
    <source>
        <dbReference type="ARBA" id="ARBA00023239"/>
    </source>
</evidence>
<evidence type="ECO:0000256" key="7">
    <source>
        <dbReference type="SAM" id="SignalP"/>
    </source>
</evidence>
<dbReference type="GO" id="GO:0005524">
    <property type="term" value="F:ATP binding"/>
    <property type="evidence" value="ECO:0007669"/>
    <property type="project" value="InterPro"/>
</dbReference>
<evidence type="ECO:0000256" key="1">
    <source>
        <dbReference type="ARBA" id="ARBA00001436"/>
    </source>
</evidence>
<protein>
    <recommendedName>
        <fullName evidence="2">guanylate cyclase</fullName>
        <ecNumber evidence="2">4.6.1.2</ecNumber>
    </recommendedName>
</protein>
<dbReference type="GeneTree" id="ENSGT00940000164853"/>
<evidence type="ECO:0000256" key="2">
    <source>
        <dbReference type="ARBA" id="ARBA00012202"/>
    </source>
</evidence>
<keyword evidence="10" id="KW-1185">Reference proteome</keyword>
<feature type="chain" id="PRO_5017478380" description="guanylate cyclase" evidence="7">
    <location>
        <begin position="24"/>
        <end position="267"/>
    </location>
</feature>
<dbReference type="GO" id="GO:0004672">
    <property type="term" value="F:protein kinase activity"/>
    <property type="evidence" value="ECO:0007669"/>
    <property type="project" value="InterPro"/>
</dbReference>
<keyword evidence="7" id="KW-0732">Signal</keyword>
<dbReference type="PROSITE" id="PS50011">
    <property type="entry name" value="PROTEIN_KINASE_DOM"/>
    <property type="match status" value="1"/>
</dbReference>
<feature type="signal peptide" evidence="7">
    <location>
        <begin position="1"/>
        <end position="23"/>
    </location>
</feature>
<dbReference type="Ensembl" id="ENSPKIT00000036041.1">
    <property type="protein sequence ID" value="ENSPKIP00000019198.1"/>
    <property type="gene ID" value="ENSPKIG00000004268.1"/>
</dbReference>
<evidence type="ECO:0000256" key="6">
    <source>
        <dbReference type="SAM" id="Coils"/>
    </source>
</evidence>
<dbReference type="AlphaFoldDB" id="A0A3B3RLN3"/>
<proteinExistence type="predicted"/>
<reference evidence="9" key="1">
    <citation type="submission" date="2025-08" db="UniProtKB">
        <authorList>
            <consortium name="Ensembl"/>
        </authorList>
    </citation>
    <scope>IDENTIFICATION</scope>
</reference>
<dbReference type="GO" id="GO:0004016">
    <property type="term" value="F:adenylate cyclase activity"/>
    <property type="evidence" value="ECO:0007669"/>
    <property type="project" value="TreeGrafter"/>
</dbReference>
<dbReference type="Gene3D" id="1.10.510.10">
    <property type="entry name" value="Transferase(Phosphotransferase) domain 1"/>
    <property type="match status" value="1"/>
</dbReference>
<dbReference type="FunFam" id="1.10.510.10:FF:001933">
    <property type="entry name" value="Guanylate cyclase"/>
    <property type="match status" value="1"/>
</dbReference>
<reference evidence="9" key="2">
    <citation type="submission" date="2025-09" db="UniProtKB">
        <authorList>
            <consortium name="Ensembl"/>
        </authorList>
    </citation>
    <scope>IDENTIFICATION</scope>
</reference>
<dbReference type="EC" id="4.6.1.2" evidence="2"/>
<sequence length="267" mass="31038">LRDMRHENLNLLLGLFFDGGVFGVVMEHCTRGSLEDLLNNEDMRLDWMFKSSLLTDLIRGMKYLHHRNIVHGRLKSRNCVVDGRFVLKVGEYGFNEITRAQGLVTPESRPEELLWTAPELLRNPALEKKGTYKGDIYSFAIIMQEVISRNSPFCMLDASSREEIIEKVRSPPPLCRPAVSMDEAPLECIQIMKKSWSEEPERRPTFEEVFIEFKSINKGKKTNIIDSMLRMLEQYSSNLEDLIRERTEELEVERTKTENLVAQMLPR</sequence>
<dbReference type="PANTHER" id="PTHR11920">
    <property type="entry name" value="GUANYLYL CYCLASE"/>
    <property type="match status" value="1"/>
</dbReference>
<dbReference type="PIRSF" id="PIRSF000654">
    <property type="entry name" value="Integrin-linked_kinase"/>
    <property type="match status" value="1"/>
</dbReference>
<dbReference type="Proteomes" id="UP000261540">
    <property type="component" value="Unplaced"/>
</dbReference>
<dbReference type="PRINTS" id="PR00109">
    <property type="entry name" value="TYRKINASE"/>
</dbReference>
<keyword evidence="6" id="KW-0175">Coiled coil</keyword>
<accession>A0A3B3RLN3</accession>
<keyword evidence="4" id="KW-0456">Lyase</keyword>
<keyword evidence="3" id="KW-0547">Nucleotide-binding</keyword>
<dbReference type="InterPro" id="IPR011009">
    <property type="entry name" value="Kinase-like_dom_sf"/>
</dbReference>
<evidence type="ECO:0000256" key="5">
    <source>
        <dbReference type="ARBA" id="ARBA00023293"/>
    </source>
</evidence>
<dbReference type="GO" id="GO:0005886">
    <property type="term" value="C:plasma membrane"/>
    <property type="evidence" value="ECO:0007669"/>
    <property type="project" value="TreeGrafter"/>
</dbReference>
<evidence type="ECO:0000259" key="8">
    <source>
        <dbReference type="PROSITE" id="PS50011"/>
    </source>
</evidence>
<dbReference type="InterPro" id="IPR050401">
    <property type="entry name" value="Cyclic_nucleotide_synthase"/>
</dbReference>
<evidence type="ECO:0000313" key="9">
    <source>
        <dbReference type="Ensembl" id="ENSPKIP00000019198.1"/>
    </source>
</evidence>
<keyword evidence="5" id="KW-0141">cGMP biosynthesis</keyword>